<gene>
    <name evidence="1" type="ORF">A3860_33470</name>
</gene>
<reference evidence="1 2" key="1">
    <citation type="submission" date="2016-03" db="EMBL/GenBank/DDBJ databases">
        <title>Niastella vici sp. nov., isolated from farmland soil.</title>
        <authorList>
            <person name="Chen L."/>
            <person name="Wang D."/>
            <person name="Yang S."/>
            <person name="Wang G."/>
        </authorList>
    </citation>
    <scope>NUCLEOTIDE SEQUENCE [LARGE SCALE GENOMIC DNA]</scope>
    <source>
        <strain evidence="1 2">DJ57</strain>
    </source>
</reference>
<organism evidence="1 2">
    <name type="scientific">Niastella vici</name>
    <dbReference type="NCBI Taxonomy" id="1703345"/>
    <lineage>
        <taxon>Bacteria</taxon>
        <taxon>Pseudomonadati</taxon>
        <taxon>Bacteroidota</taxon>
        <taxon>Chitinophagia</taxon>
        <taxon>Chitinophagales</taxon>
        <taxon>Chitinophagaceae</taxon>
        <taxon>Niastella</taxon>
    </lineage>
</organism>
<sequence length="140" mass="16488">MEETEIEIRHCSLCRPIERNEEKYQTNIIATSCIWRENLEVDYTLQMSPSVAQTYIVVLNQPVKFHLNMSLWLFYDCPTAYYNGYENEAEIEQAKFCFGQITNLVSYNELGGFCVGQRRELARRRGHFSGHFNPKIYKSL</sequence>
<dbReference type="STRING" id="1703345.A3860_33470"/>
<accession>A0A1V9FQA6</accession>
<dbReference type="RefSeq" id="WP_081153117.1">
    <property type="nucleotide sequence ID" value="NZ_LVYD01000063.1"/>
</dbReference>
<protein>
    <submittedName>
        <fullName evidence="1">Uncharacterized protein</fullName>
    </submittedName>
</protein>
<keyword evidence="2" id="KW-1185">Reference proteome</keyword>
<evidence type="ECO:0000313" key="1">
    <source>
        <dbReference type="EMBL" id="OQP60436.1"/>
    </source>
</evidence>
<dbReference type="Proteomes" id="UP000192796">
    <property type="component" value="Unassembled WGS sequence"/>
</dbReference>
<dbReference type="AlphaFoldDB" id="A0A1V9FQA6"/>
<name>A0A1V9FQA6_9BACT</name>
<comment type="caution">
    <text evidence="1">The sequence shown here is derived from an EMBL/GenBank/DDBJ whole genome shotgun (WGS) entry which is preliminary data.</text>
</comment>
<proteinExistence type="predicted"/>
<dbReference type="OrthoDB" id="9958643at2"/>
<evidence type="ECO:0000313" key="2">
    <source>
        <dbReference type="Proteomes" id="UP000192796"/>
    </source>
</evidence>
<dbReference type="EMBL" id="LVYD01000063">
    <property type="protein sequence ID" value="OQP60436.1"/>
    <property type="molecule type" value="Genomic_DNA"/>
</dbReference>